<sequence>MSSHLFTLDTVYKLCSNHRKINKIDGDVSRDLMTTSSSPNLLPPSAETSLPVTSTSTPTPHDLHPALPTTTPATEDSASGTPDSVSTHLSFFFFSPAASVFCLRFRLLRVSPRHTLFPSSIASSDTSFSTFSSTSIPLFASKVKPDLTSIIAATATTVLVIAALGLAIITYHRRRRRPTRILQQLPEDKAYAEIPS</sequence>
<dbReference type="Proteomes" id="UP000623467">
    <property type="component" value="Unassembled WGS sequence"/>
</dbReference>
<protein>
    <submittedName>
        <fullName evidence="3">Uncharacterized protein</fullName>
    </submittedName>
</protein>
<keyword evidence="2" id="KW-0812">Transmembrane</keyword>
<organism evidence="3 4">
    <name type="scientific">Mycena sanguinolenta</name>
    <dbReference type="NCBI Taxonomy" id="230812"/>
    <lineage>
        <taxon>Eukaryota</taxon>
        <taxon>Fungi</taxon>
        <taxon>Dikarya</taxon>
        <taxon>Basidiomycota</taxon>
        <taxon>Agaricomycotina</taxon>
        <taxon>Agaricomycetes</taxon>
        <taxon>Agaricomycetidae</taxon>
        <taxon>Agaricales</taxon>
        <taxon>Marasmiineae</taxon>
        <taxon>Mycenaceae</taxon>
        <taxon>Mycena</taxon>
    </lineage>
</organism>
<keyword evidence="4" id="KW-1185">Reference proteome</keyword>
<evidence type="ECO:0000256" key="1">
    <source>
        <dbReference type="SAM" id="MobiDB-lite"/>
    </source>
</evidence>
<reference evidence="3" key="1">
    <citation type="submission" date="2020-05" db="EMBL/GenBank/DDBJ databases">
        <title>Mycena genomes resolve the evolution of fungal bioluminescence.</title>
        <authorList>
            <person name="Tsai I.J."/>
        </authorList>
    </citation>
    <scope>NUCLEOTIDE SEQUENCE</scope>
    <source>
        <strain evidence="3">160909Yilan</strain>
    </source>
</reference>
<feature type="region of interest" description="Disordered" evidence="1">
    <location>
        <begin position="35"/>
        <end position="81"/>
    </location>
</feature>
<name>A0A8H7DD32_9AGAR</name>
<keyword evidence="2" id="KW-1133">Transmembrane helix</keyword>
<evidence type="ECO:0000313" key="4">
    <source>
        <dbReference type="Proteomes" id="UP000623467"/>
    </source>
</evidence>
<proteinExistence type="predicted"/>
<evidence type="ECO:0000256" key="2">
    <source>
        <dbReference type="SAM" id="Phobius"/>
    </source>
</evidence>
<evidence type="ECO:0000313" key="3">
    <source>
        <dbReference type="EMBL" id="KAF7367151.1"/>
    </source>
</evidence>
<dbReference type="AlphaFoldDB" id="A0A8H7DD32"/>
<accession>A0A8H7DD32</accession>
<keyword evidence="2" id="KW-0472">Membrane</keyword>
<dbReference type="EMBL" id="JACAZH010000006">
    <property type="protein sequence ID" value="KAF7367151.1"/>
    <property type="molecule type" value="Genomic_DNA"/>
</dbReference>
<comment type="caution">
    <text evidence="3">The sequence shown here is derived from an EMBL/GenBank/DDBJ whole genome shotgun (WGS) entry which is preliminary data.</text>
</comment>
<feature type="compositionally biased region" description="Low complexity" evidence="1">
    <location>
        <begin position="36"/>
        <end position="74"/>
    </location>
</feature>
<gene>
    <name evidence="3" type="ORF">MSAN_00974800</name>
</gene>
<feature type="transmembrane region" description="Helical" evidence="2">
    <location>
        <begin position="147"/>
        <end position="171"/>
    </location>
</feature>